<organism evidence="1 2">
    <name type="scientific">Colletotrichum navitas</name>
    <dbReference type="NCBI Taxonomy" id="681940"/>
    <lineage>
        <taxon>Eukaryota</taxon>
        <taxon>Fungi</taxon>
        <taxon>Dikarya</taxon>
        <taxon>Ascomycota</taxon>
        <taxon>Pezizomycotina</taxon>
        <taxon>Sordariomycetes</taxon>
        <taxon>Hypocreomycetidae</taxon>
        <taxon>Glomerellales</taxon>
        <taxon>Glomerellaceae</taxon>
        <taxon>Colletotrichum</taxon>
        <taxon>Colletotrichum graminicola species complex</taxon>
    </lineage>
</organism>
<dbReference type="GeneID" id="85434997"/>
<name>A0AAD8Q352_9PEZI</name>
<dbReference type="RefSeq" id="XP_060416169.1">
    <property type="nucleotide sequence ID" value="XM_060550757.1"/>
</dbReference>
<reference evidence="1" key="1">
    <citation type="submission" date="2021-06" db="EMBL/GenBank/DDBJ databases">
        <title>Comparative genomics, transcriptomics and evolutionary studies reveal genomic signatures of adaptation to plant cell wall in hemibiotrophic fungi.</title>
        <authorList>
            <consortium name="DOE Joint Genome Institute"/>
            <person name="Baroncelli R."/>
            <person name="Diaz J.F."/>
            <person name="Benocci T."/>
            <person name="Peng M."/>
            <person name="Battaglia E."/>
            <person name="Haridas S."/>
            <person name="Andreopoulos W."/>
            <person name="Labutti K."/>
            <person name="Pangilinan J."/>
            <person name="Floch G.L."/>
            <person name="Makela M.R."/>
            <person name="Henrissat B."/>
            <person name="Grigoriev I.V."/>
            <person name="Crouch J.A."/>
            <person name="De Vries R.P."/>
            <person name="Sukno S.A."/>
            <person name="Thon M.R."/>
        </authorList>
    </citation>
    <scope>NUCLEOTIDE SEQUENCE</scope>
    <source>
        <strain evidence="1">CBS 125086</strain>
    </source>
</reference>
<dbReference type="Proteomes" id="UP001230504">
    <property type="component" value="Unassembled WGS sequence"/>
</dbReference>
<accession>A0AAD8Q352</accession>
<sequence>MRKYRASEMLPSLLTCHNGLSSGRDNGTARLSLLSHVPVAAVVRCASSRQHDLSKAHPRLQCRGGGGGGGGGTAGRVEIAPGHARCRCSLPLLCILRRAECLGLRSPASAPPPTVFCDVMPGVAAAFILLDIPTGAMPGRQASRPFFFFFSKVRSSPSRSMPRRLSRTDEHWVCMLYADSRG</sequence>
<dbReference type="AlphaFoldDB" id="A0AAD8Q352"/>
<comment type="caution">
    <text evidence="1">The sequence shown here is derived from an EMBL/GenBank/DDBJ whole genome shotgun (WGS) entry which is preliminary data.</text>
</comment>
<protein>
    <submittedName>
        <fullName evidence="1">Uncharacterized protein</fullName>
    </submittedName>
</protein>
<proteinExistence type="predicted"/>
<gene>
    <name evidence="1" type="ORF">LY79DRAFT_118512</name>
</gene>
<evidence type="ECO:0000313" key="1">
    <source>
        <dbReference type="EMBL" id="KAK1595080.1"/>
    </source>
</evidence>
<keyword evidence="2" id="KW-1185">Reference proteome</keyword>
<evidence type="ECO:0000313" key="2">
    <source>
        <dbReference type="Proteomes" id="UP001230504"/>
    </source>
</evidence>
<dbReference type="EMBL" id="JAHLJV010000017">
    <property type="protein sequence ID" value="KAK1595080.1"/>
    <property type="molecule type" value="Genomic_DNA"/>
</dbReference>